<proteinExistence type="predicted"/>
<evidence type="ECO:0000313" key="1">
    <source>
        <dbReference type="EMBL" id="SSK65874.1"/>
    </source>
</evidence>
<gene>
    <name evidence="1" type="ORF">SAMEA4364603_05432</name>
</gene>
<sequence>MKKKQKPKKRNRNRKSKFFKMLLASVREAVEISKGNIEPARITILKKE</sequence>
<dbReference type="EMBL" id="UFEU01000051">
    <property type="protein sequence ID" value="SSK65874.1"/>
    <property type="molecule type" value="Genomic_DNA"/>
</dbReference>
<protein>
    <submittedName>
        <fullName evidence="1">Uncharacterized protein</fullName>
    </submittedName>
</protein>
<name>A0A332L2B2_KLEPN</name>
<reference evidence="1 2" key="1">
    <citation type="submission" date="2018-07" db="EMBL/GenBank/DDBJ databases">
        <authorList>
            <consortium name="Pathogen Informatics"/>
        </authorList>
    </citation>
    <scope>NUCLEOTIDE SEQUENCE [LARGE SCALE GENOMIC DNA]</scope>
    <source>
        <strain evidence="1 2">4300STDY6470422</strain>
    </source>
</reference>
<evidence type="ECO:0000313" key="2">
    <source>
        <dbReference type="Proteomes" id="UP000252603"/>
    </source>
</evidence>
<dbReference type="Proteomes" id="UP000252603">
    <property type="component" value="Unassembled WGS sequence"/>
</dbReference>
<organism evidence="1 2">
    <name type="scientific">Klebsiella pneumoniae</name>
    <dbReference type="NCBI Taxonomy" id="573"/>
    <lineage>
        <taxon>Bacteria</taxon>
        <taxon>Pseudomonadati</taxon>
        <taxon>Pseudomonadota</taxon>
        <taxon>Gammaproteobacteria</taxon>
        <taxon>Enterobacterales</taxon>
        <taxon>Enterobacteriaceae</taxon>
        <taxon>Klebsiella/Raoultella group</taxon>
        <taxon>Klebsiella</taxon>
        <taxon>Klebsiella pneumoniae complex</taxon>
    </lineage>
</organism>
<accession>A0A332L2B2</accession>
<dbReference type="AlphaFoldDB" id="A0A332L2B2"/>